<dbReference type="Proteomes" id="UP001596012">
    <property type="component" value="Unassembled WGS sequence"/>
</dbReference>
<name>A0ABV8YPD6_9ACTN</name>
<keyword evidence="1" id="KW-0732">Signal</keyword>
<evidence type="ECO:0008006" key="4">
    <source>
        <dbReference type="Google" id="ProtNLM"/>
    </source>
</evidence>
<dbReference type="EMBL" id="JBHSFG010000028">
    <property type="protein sequence ID" value="MFC4466070.1"/>
    <property type="molecule type" value="Genomic_DNA"/>
</dbReference>
<reference evidence="3" key="1">
    <citation type="journal article" date="2019" name="Int. J. Syst. Evol. Microbiol.">
        <title>The Global Catalogue of Microorganisms (GCM) 10K type strain sequencing project: providing services to taxonomists for standard genome sequencing and annotation.</title>
        <authorList>
            <consortium name="The Broad Institute Genomics Platform"/>
            <consortium name="The Broad Institute Genome Sequencing Center for Infectious Disease"/>
            <person name="Wu L."/>
            <person name="Ma J."/>
        </authorList>
    </citation>
    <scope>NUCLEOTIDE SEQUENCE [LARGE SCALE GENOMIC DNA]</scope>
    <source>
        <strain evidence="3">DT43</strain>
    </source>
</reference>
<evidence type="ECO:0000256" key="1">
    <source>
        <dbReference type="SAM" id="SignalP"/>
    </source>
</evidence>
<gene>
    <name evidence="2" type="ORF">ACFPH6_16305</name>
</gene>
<protein>
    <recommendedName>
        <fullName evidence="4">Calcium-binding protein</fullName>
    </recommendedName>
</protein>
<proteinExistence type="predicted"/>
<sequence>MITSISAAAPQRHRPSAPRRAAAAAVAGGMVLMGVGLTAPTAHAAESDISFSNVVVNNGKPVVVGISAEVEAQLTYTVQSNVTLDSWWVSGYRGTYGTNEYKLAVFTTRWSCGQSSAGGYTFHDCDETMTIDPDNMPGGNGNNLVNSDAADWKTVGTAIKKGGGYDTDLLSATVRLQRASRVQNMNASPEPVTKGSPITVIGTVQRANWSLHRYDNYGGRLVKLQFKPAGSSTYTTVKSVTASSTGYLKTTVTASQDGSWRWRYSGNSTTGAGNSSADYVDVN</sequence>
<keyword evidence="3" id="KW-1185">Reference proteome</keyword>
<comment type="caution">
    <text evidence="2">The sequence shown here is derived from an EMBL/GenBank/DDBJ whole genome shotgun (WGS) entry which is preliminary data.</text>
</comment>
<feature type="signal peptide" evidence="1">
    <location>
        <begin position="1"/>
        <end position="44"/>
    </location>
</feature>
<evidence type="ECO:0000313" key="2">
    <source>
        <dbReference type="EMBL" id="MFC4466070.1"/>
    </source>
</evidence>
<feature type="chain" id="PRO_5047342520" description="Calcium-binding protein" evidence="1">
    <location>
        <begin position="45"/>
        <end position="283"/>
    </location>
</feature>
<accession>A0ABV8YPD6</accession>
<organism evidence="2 3">
    <name type="scientific">Streptomyces xiangluensis</name>
    <dbReference type="NCBI Taxonomy" id="2665720"/>
    <lineage>
        <taxon>Bacteria</taxon>
        <taxon>Bacillati</taxon>
        <taxon>Actinomycetota</taxon>
        <taxon>Actinomycetes</taxon>
        <taxon>Kitasatosporales</taxon>
        <taxon>Streptomycetaceae</taxon>
        <taxon>Streptomyces</taxon>
    </lineage>
</organism>
<evidence type="ECO:0000313" key="3">
    <source>
        <dbReference type="Proteomes" id="UP001596012"/>
    </source>
</evidence>
<dbReference type="RefSeq" id="WP_386342479.1">
    <property type="nucleotide sequence ID" value="NZ_JBHSFG010000028.1"/>
</dbReference>